<dbReference type="InterPro" id="IPR049874">
    <property type="entry name" value="ROK_cs"/>
</dbReference>
<evidence type="ECO:0000313" key="2">
    <source>
        <dbReference type="EMBL" id="GGL73851.1"/>
    </source>
</evidence>
<reference evidence="2" key="2">
    <citation type="submission" date="2020-09" db="EMBL/GenBank/DDBJ databases">
        <authorList>
            <person name="Sun Q."/>
            <person name="Zhou Y."/>
        </authorList>
    </citation>
    <scope>NUCLEOTIDE SEQUENCE</scope>
    <source>
        <strain evidence="2">CGMCC 4.7306</strain>
    </source>
</reference>
<dbReference type="Proteomes" id="UP000613840">
    <property type="component" value="Unassembled WGS sequence"/>
</dbReference>
<dbReference type="Pfam" id="PF00480">
    <property type="entry name" value="ROK"/>
    <property type="match status" value="1"/>
</dbReference>
<dbReference type="InterPro" id="IPR036390">
    <property type="entry name" value="WH_DNA-bd_sf"/>
</dbReference>
<reference evidence="2" key="1">
    <citation type="journal article" date="2014" name="Int. J. Syst. Evol. Microbiol.">
        <title>Complete genome sequence of Corynebacterium casei LMG S-19264T (=DSM 44701T), isolated from a smear-ripened cheese.</title>
        <authorList>
            <consortium name="US DOE Joint Genome Institute (JGI-PGF)"/>
            <person name="Walter F."/>
            <person name="Albersmeier A."/>
            <person name="Kalinowski J."/>
            <person name="Ruckert C."/>
        </authorList>
    </citation>
    <scope>NUCLEOTIDE SEQUENCE</scope>
    <source>
        <strain evidence="2">CGMCC 4.7306</strain>
    </source>
</reference>
<dbReference type="SUPFAM" id="SSF46785">
    <property type="entry name" value="Winged helix' DNA-binding domain"/>
    <property type="match status" value="1"/>
</dbReference>
<proteinExistence type="inferred from homology"/>
<comment type="caution">
    <text evidence="2">The sequence shown here is derived from an EMBL/GenBank/DDBJ whole genome shotgun (WGS) entry which is preliminary data.</text>
</comment>
<dbReference type="RefSeq" id="WP_188896703.1">
    <property type="nucleotide sequence ID" value="NZ_BMMZ01000010.1"/>
</dbReference>
<organism evidence="2 3">
    <name type="scientific">Microlunatus endophyticus</name>
    <dbReference type="NCBI Taxonomy" id="1716077"/>
    <lineage>
        <taxon>Bacteria</taxon>
        <taxon>Bacillati</taxon>
        <taxon>Actinomycetota</taxon>
        <taxon>Actinomycetes</taxon>
        <taxon>Propionibacteriales</taxon>
        <taxon>Propionibacteriaceae</taxon>
        <taxon>Microlunatus</taxon>
    </lineage>
</organism>
<keyword evidence="3" id="KW-1185">Reference proteome</keyword>
<gene>
    <name evidence="2" type="ORF">GCM10011575_35250</name>
</gene>
<dbReference type="Gene3D" id="1.10.10.10">
    <property type="entry name" value="Winged helix-like DNA-binding domain superfamily/Winged helix DNA-binding domain"/>
    <property type="match status" value="1"/>
</dbReference>
<comment type="similarity">
    <text evidence="1">Belongs to the ROK (NagC/XylR) family.</text>
</comment>
<dbReference type="InterPro" id="IPR043129">
    <property type="entry name" value="ATPase_NBD"/>
</dbReference>
<dbReference type="PROSITE" id="PS01125">
    <property type="entry name" value="ROK"/>
    <property type="match status" value="1"/>
</dbReference>
<dbReference type="PANTHER" id="PTHR18964">
    <property type="entry name" value="ROK (REPRESSOR, ORF, KINASE) FAMILY"/>
    <property type="match status" value="1"/>
</dbReference>
<accession>A0A917SFN3</accession>
<dbReference type="Gene3D" id="3.30.420.40">
    <property type="match status" value="2"/>
</dbReference>
<evidence type="ECO:0000256" key="1">
    <source>
        <dbReference type="ARBA" id="ARBA00006479"/>
    </source>
</evidence>
<keyword evidence="2" id="KW-0418">Kinase</keyword>
<dbReference type="AlphaFoldDB" id="A0A917SFN3"/>
<dbReference type="GO" id="GO:0016301">
    <property type="term" value="F:kinase activity"/>
    <property type="evidence" value="ECO:0007669"/>
    <property type="project" value="UniProtKB-KW"/>
</dbReference>
<dbReference type="SUPFAM" id="SSF53067">
    <property type="entry name" value="Actin-like ATPase domain"/>
    <property type="match status" value="1"/>
</dbReference>
<protein>
    <submittedName>
        <fullName evidence="2">Sugar kinase</fullName>
    </submittedName>
</protein>
<name>A0A917SFN3_9ACTN</name>
<evidence type="ECO:0000313" key="3">
    <source>
        <dbReference type="Proteomes" id="UP000613840"/>
    </source>
</evidence>
<dbReference type="InterPro" id="IPR036388">
    <property type="entry name" value="WH-like_DNA-bd_sf"/>
</dbReference>
<sequence>MVAGRTVRDLRHDSRFTLLRSIYAAETVTRQDLVQQTGLSFATVSNLIKELLSAGIIVEASREDSNGGRPRARLRLAPERGLLVGVDASETYVHVDVFDLAMHRVGRHEHPITEDTTDPERVMAEIATGVRTALRRHRGTDVLGVGVSLPGQVEPEVGVSLFAPNWGWKDVPAQRILQRRLRRSVHVDNPLKAATVAELWFGHGRQVSELVTVNLGTGIGAGIASEGRLIRGVSNNAGEWGHTTFVYDGRPCRCGRRGCLEAYIGFPALMAQFAERYPGHRYLRASGQTGFLAAFRAGLMADEPEALWLVDLLADQLGAGLADLVNMLNPRLIVLTSWAALALAPWLVPRARARMLSEAITGSAIMVDLVITAVPHNPVSTGMAALALEEFLDSIGLPSRSGRVLRDRVVPTA</sequence>
<dbReference type="InterPro" id="IPR000600">
    <property type="entry name" value="ROK"/>
</dbReference>
<dbReference type="EMBL" id="BMMZ01000010">
    <property type="protein sequence ID" value="GGL73851.1"/>
    <property type="molecule type" value="Genomic_DNA"/>
</dbReference>
<dbReference type="PANTHER" id="PTHR18964:SF149">
    <property type="entry name" value="BIFUNCTIONAL UDP-N-ACETYLGLUCOSAMINE 2-EPIMERASE_N-ACETYLMANNOSAMINE KINASE"/>
    <property type="match status" value="1"/>
</dbReference>
<keyword evidence="2" id="KW-0808">Transferase</keyword>